<dbReference type="EMBL" id="UINC01087065">
    <property type="protein sequence ID" value="SVC36099.1"/>
    <property type="molecule type" value="Genomic_DNA"/>
</dbReference>
<sequence length="27" mass="3083">YPFSFAELWQRAYKVALSDYELTGGGN</sequence>
<dbReference type="AlphaFoldDB" id="A0A382LHD0"/>
<gene>
    <name evidence="1" type="ORF">METZ01_LOCUS288953</name>
</gene>
<evidence type="ECO:0000313" key="1">
    <source>
        <dbReference type="EMBL" id="SVC36099.1"/>
    </source>
</evidence>
<organism evidence="1">
    <name type="scientific">marine metagenome</name>
    <dbReference type="NCBI Taxonomy" id="408172"/>
    <lineage>
        <taxon>unclassified sequences</taxon>
        <taxon>metagenomes</taxon>
        <taxon>ecological metagenomes</taxon>
    </lineage>
</organism>
<accession>A0A382LHD0</accession>
<protein>
    <submittedName>
        <fullName evidence="1">Uncharacterized protein</fullName>
    </submittedName>
</protein>
<feature type="non-terminal residue" evidence="1">
    <location>
        <position position="1"/>
    </location>
</feature>
<proteinExistence type="predicted"/>
<name>A0A382LHD0_9ZZZZ</name>
<reference evidence="1" key="1">
    <citation type="submission" date="2018-05" db="EMBL/GenBank/DDBJ databases">
        <authorList>
            <person name="Lanie J.A."/>
            <person name="Ng W.-L."/>
            <person name="Kazmierczak K.M."/>
            <person name="Andrzejewski T.M."/>
            <person name="Davidsen T.M."/>
            <person name="Wayne K.J."/>
            <person name="Tettelin H."/>
            <person name="Glass J.I."/>
            <person name="Rusch D."/>
            <person name="Podicherti R."/>
            <person name="Tsui H.-C.T."/>
            <person name="Winkler M.E."/>
        </authorList>
    </citation>
    <scope>NUCLEOTIDE SEQUENCE</scope>
</reference>